<dbReference type="PROSITE" id="PS00622">
    <property type="entry name" value="HTH_LUXR_1"/>
    <property type="match status" value="1"/>
</dbReference>
<dbReference type="EMBL" id="PVTR01000006">
    <property type="protein sequence ID" value="PRY87629.1"/>
    <property type="molecule type" value="Genomic_DNA"/>
</dbReference>
<dbReference type="InterPro" id="IPR016032">
    <property type="entry name" value="Sig_transdc_resp-reg_C-effctor"/>
</dbReference>
<dbReference type="SMART" id="SM00421">
    <property type="entry name" value="HTH_LUXR"/>
    <property type="match status" value="1"/>
</dbReference>
<organism evidence="5 6">
    <name type="scientific">Mongoliibacter ruber</name>
    <dbReference type="NCBI Taxonomy" id="1750599"/>
    <lineage>
        <taxon>Bacteria</taxon>
        <taxon>Pseudomonadati</taxon>
        <taxon>Bacteroidota</taxon>
        <taxon>Cytophagia</taxon>
        <taxon>Cytophagales</taxon>
        <taxon>Cyclobacteriaceae</taxon>
        <taxon>Mongoliibacter</taxon>
    </lineage>
</organism>
<feature type="domain" description="HTH luxR-type" evidence="4">
    <location>
        <begin position="27"/>
        <end position="92"/>
    </location>
</feature>
<dbReference type="GO" id="GO:0003677">
    <property type="term" value="F:DNA binding"/>
    <property type="evidence" value="ECO:0007669"/>
    <property type="project" value="UniProtKB-KW"/>
</dbReference>
<reference evidence="5 6" key="1">
    <citation type="submission" date="2018-03" db="EMBL/GenBank/DDBJ databases">
        <title>Genomic Encyclopedia of Archaeal and Bacterial Type Strains, Phase II (KMG-II): from individual species to whole genera.</title>
        <authorList>
            <person name="Goeker M."/>
        </authorList>
    </citation>
    <scope>NUCLEOTIDE SEQUENCE [LARGE SCALE GENOMIC DNA]</scope>
    <source>
        <strain evidence="5 6">DSM 27929</strain>
    </source>
</reference>
<dbReference type="PANTHER" id="PTHR44688">
    <property type="entry name" value="DNA-BINDING TRANSCRIPTIONAL ACTIVATOR DEVR_DOSR"/>
    <property type="match status" value="1"/>
</dbReference>
<evidence type="ECO:0000259" key="4">
    <source>
        <dbReference type="PROSITE" id="PS50043"/>
    </source>
</evidence>
<keyword evidence="6" id="KW-1185">Reference proteome</keyword>
<protein>
    <submittedName>
        <fullName evidence="5">Regulatory LuxR family protein</fullName>
    </submittedName>
</protein>
<evidence type="ECO:0000313" key="6">
    <source>
        <dbReference type="Proteomes" id="UP000238157"/>
    </source>
</evidence>
<dbReference type="SUPFAM" id="SSF46894">
    <property type="entry name" value="C-terminal effector domain of the bipartite response regulators"/>
    <property type="match status" value="1"/>
</dbReference>
<dbReference type="AlphaFoldDB" id="A0A2T0WLP9"/>
<evidence type="ECO:0000256" key="1">
    <source>
        <dbReference type="ARBA" id="ARBA00023015"/>
    </source>
</evidence>
<keyword evidence="2" id="KW-0238">DNA-binding</keyword>
<accession>A0A2T0WLP9</accession>
<dbReference type="PRINTS" id="PR00038">
    <property type="entry name" value="HTHLUXR"/>
</dbReference>
<keyword evidence="3" id="KW-0804">Transcription</keyword>
<evidence type="ECO:0000256" key="3">
    <source>
        <dbReference type="ARBA" id="ARBA00023163"/>
    </source>
</evidence>
<dbReference type="Gene3D" id="1.10.10.10">
    <property type="entry name" value="Winged helix-like DNA-binding domain superfamily/Winged helix DNA-binding domain"/>
    <property type="match status" value="1"/>
</dbReference>
<name>A0A2T0WLP9_9BACT</name>
<dbReference type="InterPro" id="IPR036388">
    <property type="entry name" value="WH-like_DNA-bd_sf"/>
</dbReference>
<keyword evidence="1" id="KW-0805">Transcription regulation</keyword>
<dbReference type="PROSITE" id="PS50043">
    <property type="entry name" value="HTH_LUXR_2"/>
    <property type="match status" value="1"/>
</dbReference>
<dbReference type="Pfam" id="PF00196">
    <property type="entry name" value="GerE"/>
    <property type="match status" value="1"/>
</dbReference>
<sequence length="98" mass="11443">MNNTLPTKRLSFFIIRNRNFIDFNVINIKLPTPLTEREMDVIEQLELGLSNQEIANQLFVSENTIKTHLKNIFIKTEAQNRTDLIHRLKLFSENGISS</sequence>
<gene>
    <name evidence="5" type="ORF">CLW00_106256</name>
</gene>
<dbReference type="OrthoDB" id="9797341at2"/>
<dbReference type="RefSeq" id="WP_106133908.1">
    <property type="nucleotide sequence ID" value="NZ_PVTR01000006.1"/>
</dbReference>
<dbReference type="CDD" id="cd06170">
    <property type="entry name" value="LuxR_C_like"/>
    <property type="match status" value="1"/>
</dbReference>
<proteinExistence type="predicted"/>
<comment type="caution">
    <text evidence="5">The sequence shown here is derived from an EMBL/GenBank/DDBJ whole genome shotgun (WGS) entry which is preliminary data.</text>
</comment>
<evidence type="ECO:0000313" key="5">
    <source>
        <dbReference type="EMBL" id="PRY87629.1"/>
    </source>
</evidence>
<evidence type="ECO:0000256" key="2">
    <source>
        <dbReference type="ARBA" id="ARBA00023125"/>
    </source>
</evidence>
<dbReference type="InterPro" id="IPR000792">
    <property type="entry name" value="Tscrpt_reg_LuxR_C"/>
</dbReference>
<dbReference type="PANTHER" id="PTHR44688:SF16">
    <property type="entry name" value="DNA-BINDING TRANSCRIPTIONAL ACTIVATOR DEVR_DOSR"/>
    <property type="match status" value="1"/>
</dbReference>
<dbReference type="Proteomes" id="UP000238157">
    <property type="component" value="Unassembled WGS sequence"/>
</dbReference>
<dbReference type="GO" id="GO:0006355">
    <property type="term" value="P:regulation of DNA-templated transcription"/>
    <property type="evidence" value="ECO:0007669"/>
    <property type="project" value="InterPro"/>
</dbReference>